<accession>A0A1W0X2R9</accession>
<organism evidence="1 2">
    <name type="scientific">Hypsibius exemplaris</name>
    <name type="common">Freshwater tardigrade</name>
    <dbReference type="NCBI Taxonomy" id="2072580"/>
    <lineage>
        <taxon>Eukaryota</taxon>
        <taxon>Metazoa</taxon>
        <taxon>Ecdysozoa</taxon>
        <taxon>Tardigrada</taxon>
        <taxon>Eutardigrada</taxon>
        <taxon>Parachela</taxon>
        <taxon>Hypsibioidea</taxon>
        <taxon>Hypsibiidae</taxon>
        <taxon>Hypsibius</taxon>
    </lineage>
</organism>
<protein>
    <submittedName>
        <fullName evidence="1">Uncharacterized protein</fullName>
    </submittedName>
</protein>
<reference evidence="2" key="1">
    <citation type="submission" date="2017-01" db="EMBL/GenBank/DDBJ databases">
        <title>Comparative genomics of anhydrobiosis in the tardigrade Hypsibius dujardini.</title>
        <authorList>
            <person name="Yoshida Y."/>
            <person name="Koutsovoulos G."/>
            <person name="Laetsch D."/>
            <person name="Stevens L."/>
            <person name="Kumar S."/>
            <person name="Horikawa D."/>
            <person name="Ishino K."/>
            <person name="Komine S."/>
            <person name="Tomita M."/>
            <person name="Blaxter M."/>
            <person name="Arakawa K."/>
        </authorList>
    </citation>
    <scope>NUCLEOTIDE SEQUENCE [LARGE SCALE GENOMIC DNA]</scope>
    <source>
        <strain evidence="2">Z151</strain>
    </source>
</reference>
<dbReference type="EMBL" id="MTYJ01000021">
    <property type="protein sequence ID" value="OQV21837.1"/>
    <property type="molecule type" value="Genomic_DNA"/>
</dbReference>
<comment type="caution">
    <text evidence="1">The sequence shown here is derived from an EMBL/GenBank/DDBJ whole genome shotgun (WGS) entry which is preliminary data.</text>
</comment>
<sequence>MWSSLFGNRDRAYISDVGHPALQGFQAPPGYGPQRVIYSAPPPPYYNRPPPTTVYLDHIPQYHQQQKSSRCFFCCFPIPLSHFFAGPNHRD</sequence>
<evidence type="ECO:0000313" key="2">
    <source>
        <dbReference type="Proteomes" id="UP000192578"/>
    </source>
</evidence>
<evidence type="ECO:0000313" key="1">
    <source>
        <dbReference type="EMBL" id="OQV21837.1"/>
    </source>
</evidence>
<dbReference type="AlphaFoldDB" id="A0A1W0X2R9"/>
<gene>
    <name evidence="1" type="ORF">BV898_04406</name>
</gene>
<proteinExistence type="predicted"/>
<dbReference type="Proteomes" id="UP000192578">
    <property type="component" value="Unassembled WGS sequence"/>
</dbReference>
<keyword evidence="2" id="KW-1185">Reference proteome</keyword>
<name>A0A1W0X2R9_HYPEX</name>